<dbReference type="SUPFAM" id="SSF82153">
    <property type="entry name" value="FAS1 domain"/>
    <property type="match status" value="1"/>
</dbReference>
<dbReference type="PROSITE" id="PS51257">
    <property type="entry name" value="PROKAR_LIPOPROTEIN"/>
    <property type="match status" value="1"/>
</dbReference>
<keyword evidence="3" id="KW-1185">Reference proteome</keyword>
<dbReference type="Gene3D" id="2.30.180.10">
    <property type="entry name" value="FAS1 domain"/>
    <property type="match status" value="1"/>
</dbReference>
<evidence type="ECO:0000259" key="1">
    <source>
        <dbReference type="PROSITE" id="PS50213"/>
    </source>
</evidence>
<dbReference type="EMBL" id="JASHIF010000002">
    <property type="protein sequence ID" value="MDI9858259.1"/>
    <property type="molecule type" value="Genomic_DNA"/>
</dbReference>
<dbReference type="Pfam" id="PF02469">
    <property type="entry name" value="Fasciclin"/>
    <property type="match status" value="1"/>
</dbReference>
<dbReference type="SMART" id="SM00554">
    <property type="entry name" value="FAS1"/>
    <property type="match status" value="1"/>
</dbReference>
<comment type="caution">
    <text evidence="2">The sequence shown here is derived from an EMBL/GenBank/DDBJ whole genome shotgun (WGS) entry which is preliminary data.</text>
</comment>
<organism evidence="2 3">
    <name type="scientific">Flectobacillus roseus</name>
    <dbReference type="NCBI Taxonomy" id="502259"/>
    <lineage>
        <taxon>Bacteria</taxon>
        <taxon>Pseudomonadati</taxon>
        <taxon>Bacteroidota</taxon>
        <taxon>Cytophagia</taxon>
        <taxon>Cytophagales</taxon>
        <taxon>Flectobacillaceae</taxon>
        <taxon>Flectobacillus</taxon>
    </lineage>
</organism>
<protein>
    <submittedName>
        <fullName evidence="2">Fasciclin domain-containing protein</fullName>
    </submittedName>
</protein>
<dbReference type="PANTHER" id="PTHR10900:SF77">
    <property type="entry name" value="FI19380P1"/>
    <property type="match status" value="1"/>
</dbReference>
<dbReference type="RefSeq" id="WP_283343500.1">
    <property type="nucleotide sequence ID" value="NZ_JASHIF010000002.1"/>
</dbReference>
<dbReference type="InterPro" id="IPR000782">
    <property type="entry name" value="FAS1_domain"/>
</dbReference>
<sequence>MRLKNIYILFLMVWSLGMVACKNWDDRLVSPSDSLGKNLFEQISAQSTLSTFKDLLIKTGYDKVLSSSNNYTVFAPSNDALNGLSTTILNDTSQLKAFVGNHIALMSHNVPVSDAASESLQMVNGKYYTLNKTTLGTATIASANTFASNGVLHTLSQSIAVLPSLWKYINTNQTGSLQNTAIANLTFQVFNANKATIDSISSTTGQPIYRAGTGLETVNAFTQNVYDLNLESKKYTYFQLKDASFLAEVEKLKPYFKTSTTDSTYRQSAFATIKDLVFEGNYSIDQIPSVLKSKFGVNVTIDKSSISQTVKVSNGVVYVLDKITVIPTEKFPTLVVEGENFVERMPVSIGSAVIAVRNRLNPVTNLISNSVSVIGHGNSGFWLRYQLNDVPSIKYKVYWVVINDLYNSNTAVAETAGFAINQKLAMASLSATTFAYPAAALPVKTYTEQLLGEYTVNSFGKLNMYLVANGTNAMSLDYIKLVPSF</sequence>
<evidence type="ECO:0000313" key="3">
    <source>
        <dbReference type="Proteomes" id="UP001236507"/>
    </source>
</evidence>
<proteinExistence type="predicted"/>
<feature type="domain" description="FAS1" evidence="1">
    <location>
        <begin position="36"/>
        <end position="159"/>
    </location>
</feature>
<dbReference type="InterPro" id="IPR036378">
    <property type="entry name" value="FAS1_dom_sf"/>
</dbReference>
<dbReference type="PROSITE" id="PS50213">
    <property type="entry name" value="FAS1"/>
    <property type="match status" value="1"/>
</dbReference>
<dbReference type="InterPro" id="IPR050904">
    <property type="entry name" value="Adhesion/Biosynth-related"/>
</dbReference>
<evidence type="ECO:0000313" key="2">
    <source>
        <dbReference type="EMBL" id="MDI9858259.1"/>
    </source>
</evidence>
<accession>A0ABT6Y3W5</accession>
<name>A0ABT6Y3W5_9BACT</name>
<dbReference type="Proteomes" id="UP001236507">
    <property type="component" value="Unassembled WGS sequence"/>
</dbReference>
<gene>
    <name evidence="2" type="ORF">QM524_03445</name>
</gene>
<reference evidence="2 3" key="1">
    <citation type="submission" date="2023-05" db="EMBL/GenBank/DDBJ databases">
        <title>Novel species of genus Flectobacillus isolated from stream in China.</title>
        <authorList>
            <person name="Lu H."/>
        </authorList>
    </citation>
    <scope>NUCLEOTIDE SEQUENCE [LARGE SCALE GENOMIC DNA]</scope>
    <source>
        <strain evidence="2 3">KCTC 42575</strain>
    </source>
</reference>
<dbReference type="PANTHER" id="PTHR10900">
    <property type="entry name" value="PERIOSTIN-RELATED"/>
    <property type="match status" value="1"/>
</dbReference>